<feature type="transmembrane region" description="Helical" evidence="1">
    <location>
        <begin position="20"/>
        <end position="39"/>
    </location>
</feature>
<evidence type="ECO:0000313" key="3">
    <source>
        <dbReference type="Proteomes" id="UP000318717"/>
    </source>
</evidence>
<evidence type="ECO:0000256" key="1">
    <source>
        <dbReference type="SAM" id="Phobius"/>
    </source>
</evidence>
<comment type="caution">
    <text evidence="2">The sequence shown here is derived from an EMBL/GenBank/DDBJ whole genome shotgun (WGS) entry which is preliminary data.</text>
</comment>
<keyword evidence="1" id="KW-0812">Transmembrane</keyword>
<dbReference type="EMBL" id="BJLF01000003">
    <property type="protein sequence ID" value="GEA50122.1"/>
    <property type="molecule type" value="Genomic_DNA"/>
</dbReference>
<dbReference type="Pfam" id="PF11201">
    <property type="entry name" value="DUF2982"/>
    <property type="match status" value="1"/>
</dbReference>
<proteinExistence type="predicted"/>
<sequence length="231" mass="26482">MLNLSLVAMSSLQLTNEKFILGKVSRGLLLTFYVLFSVWLSTFSNGTQGSIGILLICGCALLMVIYTYKRGVVRFTITDTHLQQHTFKGGWVVQWQNVSSLGLCRSHQPTHNLELPWIGIKLKDPKPFIKQACPRLITNLLLEQRSLLHLGARETEKEHLFQDQVLDSSRVELKDGETIKGLQASLYHRMCYQREYWGYDIFISTADLDRDAEEFVGLLRKYWAGSRHTSD</sequence>
<name>A0A4Y3HTP4_9VIBR</name>
<protein>
    <recommendedName>
        <fullName evidence="4">DUF2982 domain-containing protein</fullName>
    </recommendedName>
</protein>
<dbReference type="Proteomes" id="UP000318717">
    <property type="component" value="Unassembled WGS sequence"/>
</dbReference>
<keyword evidence="1" id="KW-1133">Transmembrane helix</keyword>
<dbReference type="AlphaFoldDB" id="A0A4Y3HTP4"/>
<evidence type="ECO:0008006" key="4">
    <source>
        <dbReference type="Google" id="ProtNLM"/>
    </source>
</evidence>
<dbReference type="InterPro" id="IPR021367">
    <property type="entry name" value="DUF2982"/>
</dbReference>
<gene>
    <name evidence="2" type="ORF">VIN01S_09260</name>
</gene>
<feature type="transmembrane region" description="Helical" evidence="1">
    <location>
        <begin position="51"/>
        <end position="68"/>
    </location>
</feature>
<reference evidence="2 3" key="1">
    <citation type="submission" date="2019-06" db="EMBL/GenBank/DDBJ databases">
        <title>Whole genome shotgun sequence of Vibrio inusitatus NBRC 102082.</title>
        <authorList>
            <person name="Hosoyama A."/>
            <person name="Uohara A."/>
            <person name="Ohji S."/>
            <person name="Ichikawa N."/>
        </authorList>
    </citation>
    <scope>NUCLEOTIDE SEQUENCE [LARGE SCALE GENOMIC DNA]</scope>
    <source>
        <strain evidence="2 3">NBRC 102082</strain>
    </source>
</reference>
<organism evidence="2 3">
    <name type="scientific">Vibrio inusitatus NBRC 102082</name>
    <dbReference type="NCBI Taxonomy" id="1219070"/>
    <lineage>
        <taxon>Bacteria</taxon>
        <taxon>Pseudomonadati</taxon>
        <taxon>Pseudomonadota</taxon>
        <taxon>Gammaproteobacteria</taxon>
        <taxon>Vibrionales</taxon>
        <taxon>Vibrionaceae</taxon>
        <taxon>Vibrio</taxon>
    </lineage>
</organism>
<accession>A0A4Y3HTP4</accession>
<evidence type="ECO:0000313" key="2">
    <source>
        <dbReference type="EMBL" id="GEA50122.1"/>
    </source>
</evidence>
<keyword evidence="1" id="KW-0472">Membrane</keyword>
<keyword evidence="3" id="KW-1185">Reference proteome</keyword>